<comment type="function">
    <text evidence="8 9">This protein is involved in the repair of mismatches in DNA. It is possible that it carries out the mismatch recognition step. This protein has a weak ATPase activity.</text>
</comment>
<dbReference type="SMART" id="SM00534">
    <property type="entry name" value="MUTSac"/>
    <property type="match status" value="1"/>
</dbReference>
<dbReference type="EMBL" id="ADMG01000029">
    <property type="protein sequence ID" value="EKB31311.1"/>
    <property type="molecule type" value="Genomic_DNA"/>
</dbReference>
<dbReference type="Gene3D" id="1.10.1420.10">
    <property type="match status" value="2"/>
</dbReference>
<keyword evidence="7 9" id="KW-0234">DNA repair</keyword>
<reference evidence="12 13" key="1">
    <citation type="submission" date="2012-05" db="EMBL/GenBank/DDBJ databases">
        <title>The Genome Sequence of Sutterella wadsworthensis 2_1_59BFAA.</title>
        <authorList>
            <consortium name="The Broad Institute Genome Sequencing Platform"/>
            <person name="Earl A."/>
            <person name="Ward D."/>
            <person name="Feldgarden M."/>
            <person name="Gevers D."/>
            <person name="Daigneault M."/>
            <person name="Strauss J."/>
            <person name="Allen-Vercoe E."/>
            <person name="Walker B."/>
            <person name="Young S.K."/>
            <person name="Zeng Q."/>
            <person name="Gargeya S."/>
            <person name="Fitzgerald M."/>
            <person name="Haas B."/>
            <person name="Abouelleil A."/>
            <person name="Alvarado L."/>
            <person name="Arachchi H.M."/>
            <person name="Berlin A.M."/>
            <person name="Chapman S.B."/>
            <person name="Goldberg J."/>
            <person name="Griggs A."/>
            <person name="Gujja S."/>
            <person name="Hansen M."/>
            <person name="Howarth C."/>
            <person name="Imamovic A."/>
            <person name="Larimer J."/>
            <person name="McCowen C."/>
            <person name="Montmayeur A."/>
            <person name="Murphy C."/>
            <person name="Neiman D."/>
            <person name="Pearson M."/>
            <person name="Priest M."/>
            <person name="Roberts A."/>
            <person name="Saif S."/>
            <person name="Shea T."/>
            <person name="Sisk P."/>
            <person name="Sykes S."/>
            <person name="Wortman J."/>
            <person name="Nusbaum C."/>
            <person name="Birren B."/>
        </authorList>
    </citation>
    <scope>NUCLEOTIDE SEQUENCE [LARGE SCALE GENOMIC DNA]</scope>
    <source>
        <strain evidence="12 13">2_1_59BFAA</strain>
    </source>
</reference>
<keyword evidence="13" id="KW-1185">Reference proteome</keyword>
<accession>K1JMA7</accession>
<dbReference type="Gene3D" id="6.10.140.430">
    <property type="match status" value="1"/>
</dbReference>
<comment type="similarity">
    <text evidence="1 9 10">Belongs to the DNA mismatch repair MutS family.</text>
</comment>
<evidence type="ECO:0000256" key="6">
    <source>
        <dbReference type="ARBA" id="ARBA00023125"/>
    </source>
</evidence>
<dbReference type="SUPFAM" id="SSF55271">
    <property type="entry name" value="DNA repair protein MutS, domain I"/>
    <property type="match status" value="1"/>
</dbReference>
<organism evidence="12 13">
    <name type="scientific">Sutterella wadsworthensis 2_1_59BFAA</name>
    <dbReference type="NCBI Taxonomy" id="742823"/>
    <lineage>
        <taxon>Bacteria</taxon>
        <taxon>Pseudomonadati</taxon>
        <taxon>Pseudomonadota</taxon>
        <taxon>Betaproteobacteria</taxon>
        <taxon>Burkholderiales</taxon>
        <taxon>Sutterellaceae</taxon>
        <taxon>Sutterella</taxon>
    </lineage>
</organism>
<dbReference type="InterPro" id="IPR036678">
    <property type="entry name" value="MutS_con_dom_sf"/>
</dbReference>
<comment type="caution">
    <text evidence="12">The sequence shown here is derived from an EMBL/GenBank/DDBJ whole genome shotgun (WGS) entry which is preliminary data.</text>
</comment>
<dbReference type="Gene3D" id="3.40.1170.10">
    <property type="entry name" value="DNA repair protein MutS, domain I"/>
    <property type="match status" value="1"/>
</dbReference>
<evidence type="ECO:0000256" key="2">
    <source>
        <dbReference type="ARBA" id="ARBA00021982"/>
    </source>
</evidence>
<keyword evidence="5 9" id="KW-0067">ATP-binding</keyword>
<dbReference type="PROSITE" id="PS00486">
    <property type="entry name" value="DNA_MISMATCH_REPAIR_2"/>
    <property type="match status" value="1"/>
</dbReference>
<dbReference type="Gene3D" id="3.40.50.300">
    <property type="entry name" value="P-loop containing nucleotide triphosphate hydrolases"/>
    <property type="match status" value="1"/>
</dbReference>
<evidence type="ECO:0000256" key="8">
    <source>
        <dbReference type="ARBA" id="ARBA00024647"/>
    </source>
</evidence>
<name>K1JMA7_9BURK</name>
<proteinExistence type="inferred from homology"/>
<dbReference type="PATRIC" id="fig|742823.3.peg.1125"/>
<dbReference type="GO" id="GO:0005524">
    <property type="term" value="F:ATP binding"/>
    <property type="evidence" value="ECO:0007669"/>
    <property type="project" value="UniProtKB-UniRule"/>
</dbReference>
<dbReference type="InterPro" id="IPR017261">
    <property type="entry name" value="DNA_mismatch_repair_MutS/MSH"/>
</dbReference>
<feature type="domain" description="DNA mismatch repair proteins mutS family" evidence="11">
    <location>
        <begin position="699"/>
        <end position="715"/>
    </location>
</feature>
<dbReference type="GO" id="GO:0005829">
    <property type="term" value="C:cytosol"/>
    <property type="evidence" value="ECO:0007669"/>
    <property type="project" value="TreeGrafter"/>
</dbReference>
<dbReference type="Pfam" id="PF01624">
    <property type="entry name" value="MutS_I"/>
    <property type="match status" value="1"/>
</dbReference>
<dbReference type="PANTHER" id="PTHR11361">
    <property type="entry name" value="DNA MISMATCH REPAIR PROTEIN MUTS FAMILY MEMBER"/>
    <property type="match status" value="1"/>
</dbReference>
<dbReference type="Pfam" id="PF05190">
    <property type="entry name" value="MutS_IV"/>
    <property type="match status" value="1"/>
</dbReference>
<evidence type="ECO:0000313" key="13">
    <source>
        <dbReference type="Proteomes" id="UP000005835"/>
    </source>
</evidence>
<evidence type="ECO:0000259" key="11">
    <source>
        <dbReference type="PROSITE" id="PS00486"/>
    </source>
</evidence>
<feature type="binding site" evidence="9">
    <location>
        <begin position="625"/>
        <end position="632"/>
    </location>
    <ligand>
        <name>ATP</name>
        <dbReference type="ChEBI" id="CHEBI:30616"/>
    </ligand>
</feature>
<dbReference type="CDD" id="cd03284">
    <property type="entry name" value="ABC_MutS1"/>
    <property type="match status" value="1"/>
</dbReference>
<dbReference type="PIRSF" id="PIRSF037677">
    <property type="entry name" value="DNA_mis_repair_Msh6"/>
    <property type="match status" value="1"/>
</dbReference>
<dbReference type="InterPro" id="IPR005748">
    <property type="entry name" value="DNA_mismatch_repair_MutS"/>
</dbReference>
<evidence type="ECO:0000313" key="12">
    <source>
        <dbReference type="EMBL" id="EKB31311.1"/>
    </source>
</evidence>
<keyword evidence="3 9" id="KW-0547">Nucleotide-binding</keyword>
<dbReference type="OrthoDB" id="9802448at2"/>
<dbReference type="PANTHER" id="PTHR11361:SF34">
    <property type="entry name" value="DNA MISMATCH REPAIR PROTEIN MSH1, MITOCHONDRIAL"/>
    <property type="match status" value="1"/>
</dbReference>
<keyword evidence="6 9" id="KW-0238">DNA-binding</keyword>
<dbReference type="InterPro" id="IPR016151">
    <property type="entry name" value="DNA_mismatch_repair_MutS_N"/>
</dbReference>
<protein>
    <recommendedName>
        <fullName evidence="2 9">DNA mismatch repair protein MutS</fullName>
    </recommendedName>
</protein>
<dbReference type="InterPro" id="IPR007695">
    <property type="entry name" value="DNA_mismatch_repair_MutS-lik_N"/>
</dbReference>
<dbReference type="SUPFAM" id="SSF48334">
    <property type="entry name" value="DNA repair protein MutS, domain III"/>
    <property type="match status" value="1"/>
</dbReference>
<dbReference type="NCBIfam" id="NF003810">
    <property type="entry name" value="PRK05399.1"/>
    <property type="match status" value="1"/>
</dbReference>
<dbReference type="Proteomes" id="UP000005835">
    <property type="component" value="Unassembled WGS sequence"/>
</dbReference>
<dbReference type="GO" id="GO:0140664">
    <property type="term" value="F:ATP-dependent DNA damage sensor activity"/>
    <property type="evidence" value="ECO:0007669"/>
    <property type="project" value="InterPro"/>
</dbReference>
<dbReference type="SUPFAM" id="SSF52540">
    <property type="entry name" value="P-loop containing nucleoside triphosphate hydrolases"/>
    <property type="match status" value="1"/>
</dbReference>
<evidence type="ECO:0000256" key="7">
    <source>
        <dbReference type="ARBA" id="ARBA00023204"/>
    </source>
</evidence>
<dbReference type="Gene3D" id="3.30.420.110">
    <property type="entry name" value="MutS, connector domain"/>
    <property type="match status" value="1"/>
</dbReference>
<dbReference type="GO" id="GO:0003684">
    <property type="term" value="F:damaged DNA binding"/>
    <property type="evidence" value="ECO:0007669"/>
    <property type="project" value="UniProtKB-UniRule"/>
</dbReference>
<dbReference type="AlphaFoldDB" id="K1JMA7"/>
<dbReference type="InterPro" id="IPR007696">
    <property type="entry name" value="DNA_mismatch_repair_MutS_core"/>
</dbReference>
<evidence type="ECO:0000256" key="9">
    <source>
        <dbReference type="HAMAP-Rule" id="MF_00096"/>
    </source>
</evidence>
<keyword evidence="4 9" id="KW-0227">DNA damage</keyword>
<dbReference type="HOGENOM" id="CLU_002472_3_1_4"/>
<dbReference type="STRING" id="742823.HMPREF9465_01136"/>
<dbReference type="InterPro" id="IPR007860">
    <property type="entry name" value="DNA_mmatch_repair_MutS_con_dom"/>
</dbReference>
<evidence type="ECO:0000256" key="5">
    <source>
        <dbReference type="ARBA" id="ARBA00022840"/>
    </source>
</evidence>
<dbReference type="GO" id="GO:0006298">
    <property type="term" value="P:mismatch repair"/>
    <property type="evidence" value="ECO:0007669"/>
    <property type="project" value="UniProtKB-UniRule"/>
</dbReference>
<evidence type="ECO:0000256" key="3">
    <source>
        <dbReference type="ARBA" id="ARBA00022741"/>
    </source>
</evidence>
<dbReference type="SMART" id="SM00533">
    <property type="entry name" value="MUTSd"/>
    <property type="match status" value="1"/>
</dbReference>
<evidence type="ECO:0000256" key="4">
    <source>
        <dbReference type="ARBA" id="ARBA00022763"/>
    </source>
</evidence>
<dbReference type="HAMAP" id="MF_00096">
    <property type="entry name" value="MutS"/>
    <property type="match status" value="1"/>
</dbReference>
<gene>
    <name evidence="9" type="primary">mutS</name>
    <name evidence="12" type="ORF">HMPREF9465_01136</name>
</gene>
<dbReference type="InterPro" id="IPR036187">
    <property type="entry name" value="DNA_mismatch_repair_MutS_sf"/>
</dbReference>
<dbReference type="RefSeq" id="WP_005435004.1">
    <property type="nucleotide sequence ID" value="NZ_JH815515.1"/>
</dbReference>
<sequence length="886" mass="97453">MTETFIHDEDLDLNDFTPAMRQFIEVKRRYPETLVLFRMGDFYETFFDDAAKANRLIGITLTKRGKLKNGDPIPMAGIPMVSLDQYVARLVRLGESVVIAEQLGTPGKGLMERRISRIITPGTLTDTSLLPEKDDAVLLSVSRPAGKNAVWGFAWLTLSNGDFFATEVTDEQFDSEVARISPSEVLVSEKLRDAMRETHPELTVTPMPAWHFDAEHGEEALKKTFGLDNLDAWGVTGKTGVLAAANALLDYTAETQVDMIPFISPLKLTDESEYIIIDPASRRNLEISDTIRSEGRGPTLFSVLDRCGTSMGSRELRRWLNLPLTKADEARGRHDALEALAEDQDFSSFVERRLQGLPDIERIASRIALGTVRPKELAALRDALPLVGELNAEIAAREEVWFGLTAKTLSLPAEIFSNLEAALLPEPATLLREGDVIRSDFNEELGLLRQMRDNTGQFLLDLEKREREKTGLTSLRVEYNRVHGFYIEVSKGQAASVPVEYHRRQTLKNTERFITPELKNYEDQALSSKERSAALEKELYDGLVASLASHVPALMAAARALAQLDVVGTLARHAVEHHWVRPTLTARPGIEIIKGRHPVVETTIESYVPSDCRLGDGRRCLIITGPNMGGKSTYMRAVALITLLAWAGSFVPAESVTIGPVDRIHTRIGASDDLARGRSTFMVEMTEAAAILHQATDRSLVLMDEIGRGTATFDGLSLAGAIAQELVETTRSLTLFATHYFELTQLAVNLKEAANVHVSAAQTRSKIVFLHEIEEGPASRSYGIAVAQLAGVPAPVVRRARAMLTKLENREAAIDSPQADLFGDGLFFEGQTSSAAVLEAPAEPDPALREFAEAVAGLDVDSLTPREALAKLYEIREEAVKAAKGI</sequence>
<dbReference type="InterPro" id="IPR000432">
    <property type="entry name" value="DNA_mismatch_repair_MutS_C"/>
</dbReference>
<dbReference type="InterPro" id="IPR027417">
    <property type="entry name" value="P-loop_NTPase"/>
</dbReference>
<dbReference type="eggNOG" id="COG0249">
    <property type="taxonomic scope" value="Bacteria"/>
</dbReference>
<dbReference type="InterPro" id="IPR007861">
    <property type="entry name" value="DNA_mismatch_repair_MutS_clamp"/>
</dbReference>
<dbReference type="Pfam" id="PF00488">
    <property type="entry name" value="MutS_V"/>
    <property type="match status" value="1"/>
</dbReference>
<dbReference type="InterPro" id="IPR045076">
    <property type="entry name" value="MutS"/>
</dbReference>
<dbReference type="GO" id="GO:0030983">
    <property type="term" value="F:mismatched DNA binding"/>
    <property type="evidence" value="ECO:0007669"/>
    <property type="project" value="InterPro"/>
</dbReference>
<evidence type="ECO:0000256" key="1">
    <source>
        <dbReference type="ARBA" id="ARBA00006271"/>
    </source>
</evidence>
<dbReference type="Pfam" id="PF05192">
    <property type="entry name" value="MutS_III"/>
    <property type="match status" value="1"/>
</dbReference>
<evidence type="ECO:0000256" key="10">
    <source>
        <dbReference type="RuleBase" id="RU003756"/>
    </source>
</evidence>
<dbReference type="SUPFAM" id="SSF53150">
    <property type="entry name" value="DNA repair protein MutS, domain II"/>
    <property type="match status" value="1"/>
</dbReference>
<dbReference type="Pfam" id="PF05188">
    <property type="entry name" value="MutS_II"/>
    <property type="match status" value="1"/>
</dbReference>
<dbReference type="NCBIfam" id="TIGR01070">
    <property type="entry name" value="mutS1"/>
    <property type="match status" value="1"/>
</dbReference>